<dbReference type="Proteomes" id="UP000245720">
    <property type="component" value="Unassembled WGS sequence"/>
</dbReference>
<proteinExistence type="inferred from homology"/>
<evidence type="ECO:0000256" key="7">
    <source>
        <dbReference type="ARBA" id="ARBA00023010"/>
    </source>
</evidence>
<evidence type="ECO:0000256" key="8">
    <source>
        <dbReference type="ARBA" id="ARBA00023136"/>
    </source>
</evidence>
<organism evidence="10 11">
    <name type="scientific">Ruminococcus flavefaciens</name>
    <dbReference type="NCBI Taxonomy" id="1265"/>
    <lineage>
        <taxon>Bacteria</taxon>
        <taxon>Bacillati</taxon>
        <taxon>Bacillota</taxon>
        <taxon>Clostridia</taxon>
        <taxon>Eubacteriales</taxon>
        <taxon>Oscillospiraceae</taxon>
        <taxon>Ruminococcus</taxon>
    </lineage>
</organism>
<evidence type="ECO:0000256" key="1">
    <source>
        <dbReference type="ARBA" id="ARBA00004370"/>
    </source>
</evidence>
<dbReference type="InterPro" id="IPR005807">
    <property type="entry name" value="SecE_bac"/>
</dbReference>
<evidence type="ECO:0000256" key="4">
    <source>
        <dbReference type="ARBA" id="ARBA00022692"/>
    </source>
</evidence>
<dbReference type="Pfam" id="PF00584">
    <property type="entry name" value="SecE"/>
    <property type="match status" value="1"/>
</dbReference>
<dbReference type="GO" id="GO:0009306">
    <property type="term" value="P:protein secretion"/>
    <property type="evidence" value="ECO:0007669"/>
    <property type="project" value="UniProtKB-UniRule"/>
</dbReference>
<evidence type="ECO:0000256" key="5">
    <source>
        <dbReference type="ARBA" id="ARBA00022927"/>
    </source>
</evidence>
<keyword evidence="6 9" id="KW-1133">Transmembrane helix</keyword>
<keyword evidence="5 9" id="KW-0653">Protein transport</keyword>
<dbReference type="GO" id="GO:0065002">
    <property type="term" value="P:intracellular protein transmembrane transport"/>
    <property type="evidence" value="ECO:0007669"/>
    <property type="project" value="UniProtKB-UniRule"/>
</dbReference>
<sequence length="78" mass="8742">MAKNTTSKKEKSEKKQGNKLVKWFKDLRIEFKKVVWPTKKTVINNTSVVLGVIVASAVMVGAFDQLCLGLMRLIYNAG</sequence>
<dbReference type="InterPro" id="IPR038379">
    <property type="entry name" value="SecE_sf"/>
</dbReference>
<comment type="function">
    <text evidence="9">Essential subunit of the Sec protein translocation channel SecYEG. Clamps together the 2 halves of SecY. May contact the channel plug during translocation.</text>
</comment>
<evidence type="ECO:0000313" key="10">
    <source>
        <dbReference type="EMBL" id="PWJ12315.1"/>
    </source>
</evidence>
<dbReference type="NCBIfam" id="TIGR00964">
    <property type="entry name" value="secE_bact"/>
    <property type="match status" value="1"/>
</dbReference>
<dbReference type="PANTHER" id="PTHR33910:SF1">
    <property type="entry name" value="PROTEIN TRANSLOCASE SUBUNIT SECE"/>
    <property type="match status" value="1"/>
</dbReference>
<gene>
    <name evidence="9" type="primary">secE</name>
    <name evidence="10" type="ORF">IE37_02006</name>
</gene>
<keyword evidence="8 9" id="KW-0472">Membrane</keyword>
<dbReference type="AlphaFoldDB" id="A0A315Y1I4"/>
<comment type="caution">
    <text evidence="10">The sequence shown here is derived from an EMBL/GenBank/DDBJ whole genome shotgun (WGS) entry which is preliminary data.</text>
</comment>
<keyword evidence="2 9" id="KW-0813">Transport</keyword>
<dbReference type="Gene3D" id="1.20.5.1030">
    <property type="entry name" value="Preprotein translocase secy subunit"/>
    <property type="match status" value="1"/>
</dbReference>
<evidence type="ECO:0000256" key="3">
    <source>
        <dbReference type="ARBA" id="ARBA00022475"/>
    </source>
</evidence>
<evidence type="ECO:0000313" key="11">
    <source>
        <dbReference type="Proteomes" id="UP000245720"/>
    </source>
</evidence>
<comment type="subcellular location">
    <subcellularLocation>
        <location evidence="9">Cell membrane</location>
        <topology evidence="9">Single-pass membrane protein</topology>
    </subcellularLocation>
    <subcellularLocation>
        <location evidence="1">Membrane</location>
    </subcellularLocation>
</comment>
<comment type="subunit">
    <text evidence="9">Component of the Sec protein translocase complex. Heterotrimer consisting of SecY, SecE and SecG subunits. The heterotrimers can form oligomers, although 1 heterotrimer is thought to be able to translocate proteins. Interacts with the ribosome. Interacts with SecDF, and other proteins may be involved. Interacts with SecA.</text>
</comment>
<dbReference type="GO" id="GO:0043952">
    <property type="term" value="P:protein transport by the Sec complex"/>
    <property type="evidence" value="ECO:0007669"/>
    <property type="project" value="UniProtKB-UniRule"/>
</dbReference>
<accession>A0A315Y1I4</accession>
<evidence type="ECO:0000256" key="2">
    <source>
        <dbReference type="ARBA" id="ARBA00022448"/>
    </source>
</evidence>
<dbReference type="GO" id="GO:0008320">
    <property type="term" value="F:protein transmembrane transporter activity"/>
    <property type="evidence" value="ECO:0007669"/>
    <property type="project" value="UniProtKB-UniRule"/>
</dbReference>
<evidence type="ECO:0000256" key="9">
    <source>
        <dbReference type="HAMAP-Rule" id="MF_00422"/>
    </source>
</evidence>
<keyword evidence="4 9" id="KW-0812">Transmembrane</keyword>
<reference evidence="10 11" key="1">
    <citation type="submission" date="2018-05" db="EMBL/GenBank/DDBJ databases">
        <title>The Hungate 1000. A catalogue of reference genomes from the rumen microbiome.</title>
        <authorList>
            <person name="Kelly W."/>
        </authorList>
    </citation>
    <scope>NUCLEOTIDE SEQUENCE [LARGE SCALE GENOMIC DNA]</scope>
    <source>
        <strain evidence="10 11">SAb67</strain>
    </source>
</reference>
<dbReference type="InterPro" id="IPR001901">
    <property type="entry name" value="Translocase_SecE/Sec61-g"/>
</dbReference>
<dbReference type="GO" id="GO:0005886">
    <property type="term" value="C:plasma membrane"/>
    <property type="evidence" value="ECO:0007669"/>
    <property type="project" value="UniProtKB-SubCell"/>
</dbReference>
<protein>
    <recommendedName>
        <fullName evidence="9">Protein translocase subunit SecE</fullName>
    </recommendedName>
</protein>
<name>A0A315Y1I4_RUMFL</name>
<dbReference type="EMBL" id="QGDI01000007">
    <property type="protein sequence ID" value="PWJ12315.1"/>
    <property type="molecule type" value="Genomic_DNA"/>
</dbReference>
<keyword evidence="3 9" id="KW-1003">Cell membrane</keyword>
<comment type="similarity">
    <text evidence="9">Belongs to the SecE/SEC61-gamma family.</text>
</comment>
<dbReference type="RefSeq" id="WP_109726769.1">
    <property type="nucleotide sequence ID" value="NZ_CAMOTJ010000076.1"/>
</dbReference>
<feature type="transmembrane region" description="Helical" evidence="9">
    <location>
        <begin position="42"/>
        <end position="63"/>
    </location>
</feature>
<dbReference type="PANTHER" id="PTHR33910">
    <property type="entry name" value="PROTEIN TRANSLOCASE SUBUNIT SECE"/>
    <property type="match status" value="1"/>
</dbReference>
<dbReference type="OrthoDB" id="9799073at2"/>
<evidence type="ECO:0000256" key="6">
    <source>
        <dbReference type="ARBA" id="ARBA00022989"/>
    </source>
</evidence>
<dbReference type="HAMAP" id="MF_00422">
    <property type="entry name" value="SecE"/>
    <property type="match status" value="1"/>
</dbReference>
<dbReference type="GO" id="GO:0006605">
    <property type="term" value="P:protein targeting"/>
    <property type="evidence" value="ECO:0007669"/>
    <property type="project" value="UniProtKB-UniRule"/>
</dbReference>
<keyword evidence="7 9" id="KW-0811">Translocation</keyword>